<dbReference type="SUPFAM" id="SSF101447">
    <property type="entry name" value="Formin homology 2 domain (FH2 domain)"/>
    <property type="match status" value="1"/>
</dbReference>
<feature type="compositionally biased region" description="Polar residues" evidence="1">
    <location>
        <begin position="424"/>
        <end position="435"/>
    </location>
</feature>
<reference evidence="3 4" key="1">
    <citation type="submission" date="2015-01" db="EMBL/GenBank/DDBJ databases">
        <title>The Genome Sequence of Ochroconis gallopava CBS43764.</title>
        <authorList>
            <consortium name="The Broad Institute Genomics Platform"/>
            <person name="Cuomo C."/>
            <person name="de Hoog S."/>
            <person name="Gorbushina A."/>
            <person name="Stielow B."/>
            <person name="Teixiera M."/>
            <person name="Abouelleil A."/>
            <person name="Chapman S.B."/>
            <person name="Priest M."/>
            <person name="Young S.K."/>
            <person name="Wortman J."/>
            <person name="Nusbaum C."/>
            <person name="Birren B."/>
        </authorList>
    </citation>
    <scope>NUCLEOTIDE SEQUENCE [LARGE SCALE GENOMIC DNA]</scope>
    <source>
        <strain evidence="3 4">CBS 43764</strain>
    </source>
</reference>
<protein>
    <submittedName>
        <fullName evidence="3">Protein TolA</fullName>
    </submittedName>
</protein>
<dbReference type="GeneID" id="27310774"/>
<proteinExistence type="predicted"/>
<dbReference type="VEuPathDB" id="FungiDB:PV09_02801"/>
<feature type="region of interest" description="Disordered" evidence="1">
    <location>
        <begin position="342"/>
        <end position="480"/>
    </location>
</feature>
<feature type="compositionally biased region" description="Low complexity" evidence="1">
    <location>
        <begin position="456"/>
        <end position="473"/>
    </location>
</feature>
<feature type="compositionally biased region" description="Basic and acidic residues" evidence="1">
    <location>
        <begin position="227"/>
        <end position="236"/>
    </location>
</feature>
<feature type="region of interest" description="Disordered" evidence="1">
    <location>
        <begin position="121"/>
        <end position="321"/>
    </location>
</feature>
<feature type="compositionally biased region" description="Basic and acidic residues" evidence="1">
    <location>
        <begin position="251"/>
        <end position="321"/>
    </location>
</feature>
<gene>
    <name evidence="3" type="ORF">PV09_02801</name>
</gene>
<dbReference type="OrthoDB" id="5421842at2759"/>
<feature type="transmembrane region" description="Helical" evidence="2">
    <location>
        <begin position="96"/>
        <end position="116"/>
    </location>
</feature>
<feature type="compositionally biased region" description="Pro residues" evidence="1">
    <location>
        <begin position="193"/>
        <end position="220"/>
    </location>
</feature>
<keyword evidence="2" id="KW-0812">Transmembrane</keyword>
<dbReference type="RefSeq" id="XP_016216207.1">
    <property type="nucleotide sequence ID" value="XM_016355901.1"/>
</dbReference>
<keyword evidence="2" id="KW-1133">Transmembrane helix</keyword>
<evidence type="ECO:0000313" key="3">
    <source>
        <dbReference type="EMBL" id="KIW06338.1"/>
    </source>
</evidence>
<dbReference type="AlphaFoldDB" id="A0A0D2AHD8"/>
<sequence length="619" mass="66388">MDGHQAPPPPPPPPHGTNPKSTSPGGSGLPPGNYDIFIIPPHSAGSGFLYLPSLRPQLNSFIAGAASALFACWLWSKLSPMLKAFVSTVSQSGAGFGMLLVLGIVAIGAFFAGSIGHLPSGTGQSPGAPPNGFSTGGAHAGHTPPPPNGYHSSGPAPNGYPGGAPNGHAGTGGQHWGSGPQGAYTHAQHNDAAPPPQPQPPPPPPPPPSSSPPPPPPPRTEPYGARSEADGSERAHPRPRAYSNASASWQKAKEEQRRREEERKKEEEMKRKAEEEAKAKLEAERKAKAAEEKLRWERQRAREKEERERKERERQARERLEKAKAEIERARLEKEIKEKLEKEAAEAKEKAEKEAAAAKAAQEKAEREARAAAARKRIAELRAKSELGGSKFGVGERTNPYSLDPNDRTPTPAAQAARKYEKPTAQSYVGTSTAESYRPYDRHKHAGSGSSVYSESYAPSQSTAPSSAPPRQSGPYSTTDPDKVVIKAVYSFSDSFPKPHTSLVAGQDGVTDGLILKIGTEGMFVDDDVKGIGLREWDVKTWTMKSVESISVPKKSLYILRVTIKDAVKTNFVFVIGASEEWKAKKGVEVLKGGSLARAGLVSAMSSVEAQRLMNLLGW</sequence>
<keyword evidence="2" id="KW-0472">Membrane</keyword>
<organism evidence="3 4">
    <name type="scientific">Verruconis gallopava</name>
    <dbReference type="NCBI Taxonomy" id="253628"/>
    <lineage>
        <taxon>Eukaryota</taxon>
        <taxon>Fungi</taxon>
        <taxon>Dikarya</taxon>
        <taxon>Ascomycota</taxon>
        <taxon>Pezizomycotina</taxon>
        <taxon>Dothideomycetes</taxon>
        <taxon>Pleosporomycetidae</taxon>
        <taxon>Venturiales</taxon>
        <taxon>Sympoventuriaceae</taxon>
        <taxon>Verruconis</taxon>
    </lineage>
</organism>
<dbReference type="HOGENOM" id="CLU_010837_0_0_1"/>
<dbReference type="EMBL" id="KN847535">
    <property type="protein sequence ID" value="KIW06338.1"/>
    <property type="molecule type" value="Genomic_DNA"/>
</dbReference>
<feature type="compositionally biased region" description="Pro residues" evidence="1">
    <location>
        <begin position="1"/>
        <end position="16"/>
    </location>
</feature>
<dbReference type="InParanoid" id="A0A0D2AHD8"/>
<feature type="compositionally biased region" description="Gly residues" evidence="1">
    <location>
        <begin position="160"/>
        <end position="180"/>
    </location>
</feature>
<dbReference type="STRING" id="253628.A0A0D2AHD8"/>
<feature type="region of interest" description="Disordered" evidence="1">
    <location>
        <begin position="1"/>
        <end position="26"/>
    </location>
</feature>
<evidence type="ECO:0000313" key="4">
    <source>
        <dbReference type="Proteomes" id="UP000053259"/>
    </source>
</evidence>
<feature type="transmembrane region" description="Helical" evidence="2">
    <location>
        <begin position="58"/>
        <end position="75"/>
    </location>
</feature>
<dbReference type="Proteomes" id="UP000053259">
    <property type="component" value="Unassembled WGS sequence"/>
</dbReference>
<accession>A0A0D2AHD8</accession>
<evidence type="ECO:0000256" key="2">
    <source>
        <dbReference type="SAM" id="Phobius"/>
    </source>
</evidence>
<keyword evidence="4" id="KW-1185">Reference proteome</keyword>
<feature type="compositionally biased region" description="Basic and acidic residues" evidence="1">
    <location>
        <begin position="342"/>
        <end position="370"/>
    </location>
</feature>
<evidence type="ECO:0000256" key="1">
    <source>
        <dbReference type="SAM" id="MobiDB-lite"/>
    </source>
</evidence>
<name>A0A0D2AHD8_9PEZI</name>